<dbReference type="RefSeq" id="WP_368847855.1">
    <property type="nucleotide sequence ID" value="NZ_CP194411.1"/>
</dbReference>
<sequence>MSLPEETRQKLQRQIDALKKRMLYDANDLDYETHLHMVRTLQNVLDYGKEQRKS</sequence>
<evidence type="ECO:0000313" key="1">
    <source>
        <dbReference type="EMBL" id="MEX5286134.1"/>
    </source>
</evidence>
<reference evidence="1 2" key="1">
    <citation type="submission" date="2023-04" db="EMBL/GenBank/DDBJ databases">
        <title>Genome Sequence of Selenomonas sputigena ATCC 33150.</title>
        <authorList>
            <person name="Miller D.P."/>
            <person name="Anvari S."/>
            <person name="Polson S.W."/>
            <person name="Macdonald M."/>
            <person name="Mcdowell J.V."/>
        </authorList>
    </citation>
    <scope>NUCLEOTIDE SEQUENCE [LARGE SCALE GENOMIC DNA]</scope>
    <source>
        <strain evidence="1 2">ATCC 33150</strain>
    </source>
</reference>
<evidence type="ECO:0000313" key="2">
    <source>
        <dbReference type="Proteomes" id="UP001559623"/>
    </source>
</evidence>
<name>A0ABV3X7F9_9FIRM</name>
<gene>
    <name evidence="1" type="ORF">QCO44_10980</name>
</gene>
<accession>A0ABV3X7F9</accession>
<protein>
    <submittedName>
        <fullName evidence="1">Aminoglycoside phosphotransferase</fullName>
    </submittedName>
</protein>
<dbReference type="EMBL" id="JARVLH010000008">
    <property type="protein sequence ID" value="MEX5286134.1"/>
    <property type="molecule type" value="Genomic_DNA"/>
</dbReference>
<organism evidence="1 2">
    <name type="scientific">Selenomonas sputigena</name>
    <dbReference type="NCBI Taxonomy" id="69823"/>
    <lineage>
        <taxon>Bacteria</taxon>
        <taxon>Bacillati</taxon>
        <taxon>Bacillota</taxon>
        <taxon>Negativicutes</taxon>
        <taxon>Selenomonadales</taxon>
        <taxon>Selenomonadaceae</taxon>
        <taxon>Selenomonas</taxon>
    </lineage>
</organism>
<dbReference type="Proteomes" id="UP001559623">
    <property type="component" value="Unassembled WGS sequence"/>
</dbReference>
<keyword evidence="2" id="KW-1185">Reference proteome</keyword>
<comment type="caution">
    <text evidence="1">The sequence shown here is derived from an EMBL/GenBank/DDBJ whole genome shotgun (WGS) entry which is preliminary data.</text>
</comment>
<proteinExistence type="predicted"/>